<gene>
    <name evidence="2" type="ORF">QBZ16_003071</name>
</gene>
<reference evidence="2" key="1">
    <citation type="submission" date="2021-01" db="EMBL/GenBank/DDBJ databases">
        <authorList>
            <person name="Eckstrom K.M.E."/>
        </authorList>
    </citation>
    <scope>NUCLEOTIDE SEQUENCE</scope>
    <source>
        <strain evidence="2">UVCC 0001</strain>
    </source>
</reference>
<organism evidence="2 3">
    <name type="scientific">Prototheca wickerhamii</name>
    <dbReference type="NCBI Taxonomy" id="3111"/>
    <lineage>
        <taxon>Eukaryota</taxon>
        <taxon>Viridiplantae</taxon>
        <taxon>Chlorophyta</taxon>
        <taxon>core chlorophytes</taxon>
        <taxon>Trebouxiophyceae</taxon>
        <taxon>Chlorellales</taxon>
        <taxon>Chlorellaceae</taxon>
        <taxon>Prototheca</taxon>
    </lineage>
</organism>
<keyword evidence="3" id="KW-1185">Reference proteome</keyword>
<accession>A0AAD9ML97</accession>
<proteinExistence type="predicted"/>
<evidence type="ECO:0000313" key="2">
    <source>
        <dbReference type="EMBL" id="KAK2079380.1"/>
    </source>
</evidence>
<protein>
    <submittedName>
        <fullName evidence="2">Uncharacterized protein</fullName>
    </submittedName>
</protein>
<name>A0AAD9ML97_PROWI</name>
<keyword evidence="1" id="KW-0732">Signal</keyword>
<evidence type="ECO:0000313" key="3">
    <source>
        <dbReference type="Proteomes" id="UP001255856"/>
    </source>
</evidence>
<dbReference type="EMBL" id="JASFZW010000003">
    <property type="protein sequence ID" value="KAK2079380.1"/>
    <property type="molecule type" value="Genomic_DNA"/>
</dbReference>
<sequence>MAKILSRVPLMALFLVGMLCLSGLQGAQADLATENSVWDSAELVDHAFEGNMKTLSHLELRKLHEAVESRDLNLLADATLKDPSAL</sequence>
<dbReference type="AlphaFoldDB" id="A0AAD9ML97"/>
<feature type="chain" id="PRO_5042014079" evidence="1">
    <location>
        <begin position="30"/>
        <end position="86"/>
    </location>
</feature>
<dbReference type="Proteomes" id="UP001255856">
    <property type="component" value="Unassembled WGS sequence"/>
</dbReference>
<feature type="signal peptide" evidence="1">
    <location>
        <begin position="1"/>
        <end position="29"/>
    </location>
</feature>
<comment type="caution">
    <text evidence="2">The sequence shown here is derived from an EMBL/GenBank/DDBJ whole genome shotgun (WGS) entry which is preliminary data.</text>
</comment>
<evidence type="ECO:0000256" key="1">
    <source>
        <dbReference type="SAM" id="SignalP"/>
    </source>
</evidence>